<dbReference type="Proteomes" id="UP001183006">
    <property type="component" value="Chromosome"/>
</dbReference>
<dbReference type="InterPro" id="IPR036425">
    <property type="entry name" value="MoaB/Mog-like_dom_sf"/>
</dbReference>
<accession>A0AA51UED1</accession>
<sequence>MTKSRPNIMERKEFRDLTSVEDARKLVEQIRVQPETIILPIDKAVGHIIADDIPSGVDVPAFNRSVKDGYAIRAKDTYQATEPKPEELRCIGSIPAGCTDKFFVDDGETIEISTGAPIPDGADAVVMVENTKQTGDSVFIYQPVHIGENIMRAGNDIMKGERILRKNTRIGSREIGVLASIGMNDVPVKRLLVGIISTGNELIKPGDELEAGRIYDANSYAIAAAIEECGGTARIYGIVPDDAALMEEALERAINECNIVLTSGSTSAGVGDIMYMIIEEKGETLTHGIAIKPGKPVVIGMIGNVPTIGLPGNPTSALSIFNEFVAPIIYNSLGVKPTFKTKITAVMGTGIRSGGREELFPVGVVRGKAYPADKTSGAITTLSDADGIIEIRAHTEYIEAGSEVEVTMFGNVKSPDLMFVGGQCPGTDLLEEITGLVFRTLKMGSSAGFTAISGGTTDIACVNMVDSEGNYNSSVIGKMNLEDVVLVKGYRREQGLIFSPDTHVYGLKDITGLQLINRNRGSGTRALLDRELGKLAENMGIPRSELIKSLKGYNSGSKTHRSVCDAVKSGKADVGFGLRAAAEEAGLEFIPVAEDEFDFVIRKDLLDIEEIQIFLSALRSEEFSKRLPTGMYSYEMTGRVISSF</sequence>
<evidence type="ECO:0000256" key="1">
    <source>
        <dbReference type="ARBA" id="ARBA00005046"/>
    </source>
</evidence>
<dbReference type="PROSITE" id="PS01079">
    <property type="entry name" value="MOCF_BIOSYNTHESIS_2"/>
    <property type="match status" value="1"/>
</dbReference>
<dbReference type="InterPro" id="IPR008284">
    <property type="entry name" value="MoCF_biosynth_CS"/>
</dbReference>
<keyword evidence="5" id="KW-1185">Reference proteome</keyword>
<name>A0AA51UED1_9EURY</name>
<dbReference type="InterPro" id="IPR005111">
    <property type="entry name" value="MoeA_C_domain_IV"/>
</dbReference>
<evidence type="ECO:0000313" key="5">
    <source>
        <dbReference type="Proteomes" id="UP001183006"/>
    </source>
</evidence>
<dbReference type="InterPro" id="IPR005110">
    <property type="entry name" value="MoeA_linker/N"/>
</dbReference>
<dbReference type="NCBIfam" id="NF011068">
    <property type="entry name" value="PRK14498.1"/>
    <property type="match status" value="1"/>
</dbReference>
<feature type="domain" description="MoaB/Mog" evidence="3">
    <location>
        <begin position="194"/>
        <end position="331"/>
    </location>
</feature>
<dbReference type="SUPFAM" id="SSF63882">
    <property type="entry name" value="MoeA N-terminal region -like"/>
    <property type="match status" value="1"/>
</dbReference>
<dbReference type="SUPFAM" id="SSF63867">
    <property type="entry name" value="MoeA C-terminal domain-like"/>
    <property type="match status" value="1"/>
</dbReference>
<proteinExistence type="predicted"/>
<dbReference type="GO" id="GO:0005737">
    <property type="term" value="C:cytoplasm"/>
    <property type="evidence" value="ECO:0007669"/>
    <property type="project" value="TreeGrafter"/>
</dbReference>
<organism evidence="4 5">
    <name type="scientific">Methanolobus mangrovi</name>
    <dbReference type="NCBI Taxonomy" id="3072977"/>
    <lineage>
        <taxon>Archaea</taxon>
        <taxon>Methanobacteriati</taxon>
        <taxon>Methanobacteriota</taxon>
        <taxon>Stenosarchaea group</taxon>
        <taxon>Methanomicrobia</taxon>
        <taxon>Methanosarcinales</taxon>
        <taxon>Methanosarcinaceae</taxon>
        <taxon>Methanolobus</taxon>
    </lineage>
</organism>
<dbReference type="Gene3D" id="3.90.105.10">
    <property type="entry name" value="Molybdopterin biosynthesis moea protein, domain 2"/>
    <property type="match status" value="1"/>
</dbReference>
<dbReference type="Gene3D" id="2.40.340.10">
    <property type="entry name" value="MoeA, C-terminal, domain IV"/>
    <property type="match status" value="1"/>
</dbReference>
<dbReference type="PANTHER" id="PTHR10192">
    <property type="entry name" value="MOLYBDOPTERIN BIOSYNTHESIS PROTEIN"/>
    <property type="match status" value="1"/>
</dbReference>
<dbReference type="RefSeq" id="WP_309307356.1">
    <property type="nucleotide sequence ID" value="NZ_CP133594.1"/>
</dbReference>
<dbReference type="SUPFAM" id="SSF53850">
    <property type="entry name" value="Periplasmic binding protein-like II"/>
    <property type="match status" value="1"/>
</dbReference>
<dbReference type="Pfam" id="PF00994">
    <property type="entry name" value="MoCF_biosynth"/>
    <property type="match status" value="1"/>
</dbReference>
<comment type="pathway">
    <text evidence="1">Cofactor biosynthesis; molybdopterin biosynthesis.</text>
</comment>
<dbReference type="InterPro" id="IPR036135">
    <property type="entry name" value="MoeA_linker/N_sf"/>
</dbReference>
<dbReference type="NCBIfam" id="NF045515">
    <property type="entry name" value="Glp_gephyrin"/>
    <property type="match status" value="1"/>
</dbReference>
<evidence type="ECO:0000313" key="4">
    <source>
        <dbReference type="EMBL" id="WMW21568.1"/>
    </source>
</evidence>
<dbReference type="GeneID" id="84230322"/>
<dbReference type="InterPro" id="IPR024370">
    <property type="entry name" value="PBP_domain"/>
</dbReference>
<protein>
    <submittedName>
        <fullName evidence="4">Molybdopterin biosynthesis protein</fullName>
    </submittedName>
</protein>
<dbReference type="AlphaFoldDB" id="A0AA51UED1"/>
<dbReference type="Gene3D" id="2.170.190.11">
    <property type="entry name" value="Molybdopterin biosynthesis moea protein, domain 3"/>
    <property type="match status" value="1"/>
</dbReference>
<dbReference type="Pfam" id="PF03454">
    <property type="entry name" value="MoeA_C"/>
    <property type="match status" value="1"/>
</dbReference>
<evidence type="ECO:0000259" key="3">
    <source>
        <dbReference type="SMART" id="SM00852"/>
    </source>
</evidence>
<dbReference type="NCBIfam" id="TIGR00177">
    <property type="entry name" value="molyb_syn"/>
    <property type="match status" value="1"/>
</dbReference>
<dbReference type="Pfam" id="PF12727">
    <property type="entry name" value="PBP_like"/>
    <property type="match status" value="1"/>
</dbReference>
<dbReference type="CDD" id="cd00887">
    <property type="entry name" value="MoeA"/>
    <property type="match status" value="1"/>
</dbReference>
<dbReference type="FunFam" id="2.170.190.11:FF:000001">
    <property type="entry name" value="Molybdopterin molybdenumtransferase"/>
    <property type="match status" value="1"/>
</dbReference>
<dbReference type="InterPro" id="IPR001453">
    <property type="entry name" value="MoaB/Mog_dom"/>
</dbReference>
<dbReference type="SMART" id="SM00852">
    <property type="entry name" value="MoCF_biosynth"/>
    <property type="match status" value="1"/>
</dbReference>
<dbReference type="KEGG" id="mmav:RE476_09235"/>
<dbReference type="Pfam" id="PF03453">
    <property type="entry name" value="MoeA_N"/>
    <property type="match status" value="1"/>
</dbReference>
<dbReference type="Gene3D" id="3.40.980.10">
    <property type="entry name" value="MoaB/Mog-like domain"/>
    <property type="match status" value="1"/>
</dbReference>
<keyword evidence="2" id="KW-0501">Molybdenum cofactor biosynthesis</keyword>
<dbReference type="InterPro" id="IPR036688">
    <property type="entry name" value="MoeA_C_domain_IV_sf"/>
</dbReference>
<gene>
    <name evidence="4" type="ORF">RE476_09235</name>
</gene>
<dbReference type="GO" id="GO:0006777">
    <property type="term" value="P:Mo-molybdopterin cofactor biosynthetic process"/>
    <property type="evidence" value="ECO:0007669"/>
    <property type="project" value="UniProtKB-KW"/>
</dbReference>
<dbReference type="GO" id="GO:0061599">
    <property type="term" value="F:molybdopterin molybdotransferase activity"/>
    <property type="evidence" value="ECO:0007669"/>
    <property type="project" value="TreeGrafter"/>
</dbReference>
<reference evidence="4" key="1">
    <citation type="submission" date="2023-08" db="EMBL/GenBank/DDBJ databases">
        <title>Methanolobus mangrovi sp. nov. and Methanolobus sediminis sp. nov, two novel methylotrophic methanogens isolated from mangrove sediments in China.</title>
        <authorList>
            <person name="Zhou J."/>
        </authorList>
    </citation>
    <scope>NUCLEOTIDE SEQUENCE</scope>
    <source>
        <strain evidence="4">FTZ2</strain>
    </source>
</reference>
<evidence type="ECO:0000256" key="2">
    <source>
        <dbReference type="ARBA" id="ARBA00023150"/>
    </source>
</evidence>
<dbReference type="SUPFAM" id="SSF53218">
    <property type="entry name" value="Molybdenum cofactor biosynthesis proteins"/>
    <property type="match status" value="1"/>
</dbReference>
<dbReference type="EMBL" id="CP133594">
    <property type="protein sequence ID" value="WMW21568.1"/>
    <property type="molecule type" value="Genomic_DNA"/>
</dbReference>
<dbReference type="InterPro" id="IPR038987">
    <property type="entry name" value="MoeA-like"/>
</dbReference>
<dbReference type="PANTHER" id="PTHR10192:SF5">
    <property type="entry name" value="GEPHYRIN"/>
    <property type="match status" value="1"/>
</dbReference>